<dbReference type="GO" id="GO:0140359">
    <property type="term" value="F:ABC-type transporter activity"/>
    <property type="evidence" value="ECO:0007669"/>
    <property type="project" value="InterPro"/>
</dbReference>
<dbReference type="RefSeq" id="WP_095370468.1">
    <property type="nucleotide sequence ID" value="NZ_CP022983.1"/>
</dbReference>
<dbReference type="KEGG" id="bko:CKF48_05870"/>
<evidence type="ECO:0000256" key="1">
    <source>
        <dbReference type="SAM" id="Phobius"/>
    </source>
</evidence>
<proteinExistence type="predicted"/>
<evidence type="ECO:0000313" key="3">
    <source>
        <dbReference type="Proteomes" id="UP000215137"/>
    </source>
</evidence>
<feature type="transmembrane region" description="Helical" evidence="1">
    <location>
        <begin position="51"/>
        <end position="75"/>
    </location>
</feature>
<organism evidence="2 3">
    <name type="scientific">Cytobacillus kochii</name>
    <dbReference type="NCBI Taxonomy" id="859143"/>
    <lineage>
        <taxon>Bacteria</taxon>
        <taxon>Bacillati</taxon>
        <taxon>Bacillota</taxon>
        <taxon>Bacilli</taxon>
        <taxon>Bacillales</taxon>
        <taxon>Bacillaceae</taxon>
        <taxon>Cytobacillus</taxon>
    </lineage>
</organism>
<dbReference type="EMBL" id="CP022983">
    <property type="protein sequence ID" value="ASV66893.1"/>
    <property type="molecule type" value="Genomic_DNA"/>
</dbReference>
<keyword evidence="1" id="KW-0812">Transmembrane</keyword>
<keyword evidence="1" id="KW-0472">Membrane</keyword>
<accession>A0A248TFD7</accession>
<gene>
    <name evidence="2" type="ORF">CKF48_05870</name>
</gene>
<feature type="transmembrane region" description="Helical" evidence="1">
    <location>
        <begin position="159"/>
        <end position="182"/>
    </location>
</feature>
<sequence>MAITKKEFFQLFKSVKSIIMIVVLLVSSYYFAKYTEQLVPILELEQTSSWYAGGLLIILLLFGPLFVMSLSHDVLNRELSERTMRFLVTKTSKANILFGKFLGVWIFWFVCFTVCYVITLFYSKSFDGRLFLETVSLLTYLVVITLLLSIVIKSPQYTMFIGVIFGMAFSIFQMVILESTAWYSYLKYLMPLFYMQDEDFKFLIVFLQAAVMYSMTYFIFKRTDC</sequence>
<feature type="transmembrane region" description="Helical" evidence="1">
    <location>
        <begin position="96"/>
        <end position="122"/>
    </location>
</feature>
<feature type="transmembrane region" description="Helical" evidence="1">
    <location>
        <begin position="202"/>
        <end position="220"/>
    </location>
</feature>
<feature type="transmembrane region" description="Helical" evidence="1">
    <location>
        <begin position="12"/>
        <end position="31"/>
    </location>
</feature>
<evidence type="ECO:0008006" key="4">
    <source>
        <dbReference type="Google" id="ProtNLM"/>
    </source>
</evidence>
<protein>
    <recommendedName>
        <fullName evidence="4">ABC transporter permease</fullName>
    </recommendedName>
</protein>
<reference evidence="2 3" key="1">
    <citation type="submission" date="2017-08" db="EMBL/GenBank/DDBJ databases">
        <title>Complete Genome Sequence of Bacillus kochii Oregon-R-modENCODE STRAIN BDGP4, isolated from Drosophila melanogaster gut.</title>
        <authorList>
            <person name="Wan K.H."/>
            <person name="Yu C."/>
            <person name="Park S."/>
            <person name="Hammonds A.S."/>
            <person name="Booth B.W."/>
            <person name="Celniker S.E."/>
        </authorList>
    </citation>
    <scope>NUCLEOTIDE SEQUENCE [LARGE SCALE GENOMIC DNA]</scope>
    <source>
        <strain evidence="2 3">BDGP4</strain>
    </source>
</reference>
<keyword evidence="3" id="KW-1185">Reference proteome</keyword>
<dbReference type="AlphaFoldDB" id="A0A248TFD7"/>
<dbReference type="Proteomes" id="UP000215137">
    <property type="component" value="Chromosome"/>
</dbReference>
<dbReference type="Pfam" id="PF12679">
    <property type="entry name" value="ABC2_membrane_2"/>
    <property type="match status" value="1"/>
</dbReference>
<name>A0A248TFD7_9BACI</name>
<dbReference type="GO" id="GO:0005886">
    <property type="term" value="C:plasma membrane"/>
    <property type="evidence" value="ECO:0007669"/>
    <property type="project" value="UniProtKB-SubCell"/>
</dbReference>
<keyword evidence="1" id="KW-1133">Transmembrane helix</keyword>
<feature type="transmembrane region" description="Helical" evidence="1">
    <location>
        <begin position="134"/>
        <end position="152"/>
    </location>
</feature>
<evidence type="ECO:0000313" key="2">
    <source>
        <dbReference type="EMBL" id="ASV66893.1"/>
    </source>
</evidence>